<organism evidence="2 3">
    <name type="scientific">Actinomycetospora aurantiaca</name>
    <dbReference type="NCBI Taxonomy" id="3129233"/>
    <lineage>
        <taxon>Bacteria</taxon>
        <taxon>Bacillati</taxon>
        <taxon>Actinomycetota</taxon>
        <taxon>Actinomycetes</taxon>
        <taxon>Pseudonocardiales</taxon>
        <taxon>Pseudonocardiaceae</taxon>
        <taxon>Actinomycetospora</taxon>
    </lineage>
</organism>
<reference evidence="2 3" key="1">
    <citation type="submission" date="2024-03" db="EMBL/GenBank/DDBJ databases">
        <title>Actinomycetospora sp. OC33-EN08, a novel actinomycete isolated from wild orchid (Aerides multiflora).</title>
        <authorList>
            <person name="Suriyachadkun C."/>
        </authorList>
    </citation>
    <scope>NUCLEOTIDE SEQUENCE [LARGE SCALE GENOMIC DNA]</scope>
    <source>
        <strain evidence="2 3">OC33-EN08</strain>
    </source>
</reference>
<protein>
    <submittedName>
        <fullName evidence="2">Helix-turn-helix domain-containing protein</fullName>
    </submittedName>
</protein>
<dbReference type="Proteomes" id="UP001385809">
    <property type="component" value="Unassembled WGS sequence"/>
</dbReference>
<dbReference type="InterPro" id="IPR041413">
    <property type="entry name" value="MLTR_LBD"/>
</dbReference>
<dbReference type="Pfam" id="PF13560">
    <property type="entry name" value="HTH_31"/>
    <property type="match status" value="1"/>
</dbReference>
<dbReference type="SMART" id="SM00530">
    <property type="entry name" value="HTH_XRE"/>
    <property type="match status" value="1"/>
</dbReference>
<evidence type="ECO:0000259" key="1">
    <source>
        <dbReference type="SMART" id="SM00530"/>
    </source>
</evidence>
<accession>A0ABU8MHQ0</accession>
<gene>
    <name evidence="2" type="ORF">WCD74_03650</name>
</gene>
<name>A0ABU8MHQ0_9PSEU</name>
<evidence type="ECO:0000313" key="2">
    <source>
        <dbReference type="EMBL" id="MEJ2866844.1"/>
    </source>
</evidence>
<evidence type="ECO:0000313" key="3">
    <source>
        <dbReference type="Proteomes" id="UP001385809"/>
    </source>
</evidence>
<dbReference type="CDD" id="cd00093">
    <property type="entry name" value="HTH_XRE"/>
    <property type="match status" value="1"/>
</dbReference>
<comment type="caution">
    <text evidence="2">The sequence shown here is derived from an EMBL/GenBank/DDBJ whole genome shotgun (WGS) entry which is preliminary data.</text>
</comment>
<dbReference type="SUPFAM" id="SSF47413">
    <property type="entry name" value="lambda repressor-like DNA-binding domains"/>
    <property type="match status" value="1"/>
</dbReference>
<keyword evidence="3" id="KW-1185">Reference proteome</keyword>
<proteinExistence type="predicted"/>
<feature type="domain" description="HTH cro/C1-type" evidence="1">
    <location>
        <begin position="15"/>
        <end position="86"/>
    </location>
</feature>
<dbReference type="RefSeq" id="WP_337693457.1">
    <property type="nucleotide sequence ID" value="NZ_JBBEGN010000001.1"/>
</dbReference>
<dbReference type="EMBL" id="JBBEGN010000001">
    <property type="protein sequence ID" value="MEJ2866844.1"/>
    <property type="molecule type" value="Genomic_DNA"/>
</dbReference>
<dbReference type="Gene3D" id="3.30.450.180">
    <property type="match status" value="1"/>
</dbReference>
<dbReference type="InterPro" id="IPR001387">
    <property type="entry name" value="Cro/C1-type_HTH"/>
</dbReference>
<sequence length="245" mass="26186">MTGSTDARRRELGRCVRSYRELRTPGAVGLPTGDRRRTPGLRREEVAALAGVGVTWYTWLEQGRVAASEQVVDAVGRVLGIDDVGRGHLRALSRPPVGALSGPEALRPLLASWSAHPAVLLDARLDVRAANEAWEDGFGPSAGRALLGTLVGRDDVAELVRAVARRLRMVENLLGDDERVARVRDRARAVAPGLTPLWDCRAVGAFGRPRVRVDGVPREAFLLGEAGAADAAEASVLVLLPAHVP</sequence>
<dbReference type="Pfam" id="PF17765">
    <property type="entry name" value="MLTR_LBD"/>
    <property type="match status" value="1"/>
</dbReference>
<dbReference type="Gene3D" id="1.10.260.40">
    <property type="entry name" value="lambda repressor-like DNA-binding domains"/>
    <property type="match status" value="1"/>
</dbReference>
<dbReference type="PANTHER" id="PTHR35010">
    <property type="entry name" value="BLL4672 PROTEIN-RELATED"/>
    <property type="match status" value="1"/>
</dbReference>
<dbReference type="InterPro" id="IPR010982">
    <property type="entry name" value="Lambda_DNA-bd_dom_sf"/>
</dbReference>